<dbReference type="InParanoid" id="A0A286ULE5"/>
<dbReference type="AlphaFoldDB" id="A0A286ULE5"/>
<feature type="compositionally biased region" description="Low complexity" evidence="1">
    <location>
        <begin position="434"/>
        <end position="459"/>
    </location>
</feature>
<feature type="compositionally biased region" description="Polar residues" evidence="1">
    <location>
        <begin position="504"/>
        <end position="516"/>
    </location>
</feature>
<feature type="region of interest" description="Disordered" evidence="1">
    <location>
        <begin position="584"/>
        <end position="605"/>
    </location>
</feature>
<dbReference type="Proteomes" id="UP000217199">
    <property type="component" value="Unassembled WGS sequence"/>
</dbReference>
<reference evidence="2 3" key="1">
    <citation type="journal article" date="2017" name="Mol. Ecol.">
        <title>Comparative and population genomic landscape of Phellinus noxius: A hypervariable fungus causing root rot in trees.</title>
        <authorList>
            <person name="Chung C.L."/>
            <person name="Lee T.J."/>
            <person name="Akiba M."/>
            <person name="Lee H.H."/>
            <person name="Kuo T.H."/>
            <person name="Liu D."/>
            <person name="Ke H.M."/>
            <person name="Yokoi T."/>
            <person name="Roa M.B."/>
            <person name="Lu M.J."/>
            <person name="Chang Y.Y."/>
            <person name="Ann P.J."/>
            <person name="Tsai J.N."/>
            <person name="Chen C.Y."/>
            <person name="Tzean S.S."/>
            <person name="Ota Y."/>
            <person name="Hattori T."/>
            <person name="Sahashi N."/>
            <person name="Liou R.F."/>
            <person name="Kikuchi T."/>
            <person name="Tsai I.J."/>
        </authorList>
    </citation>
    <scope>NUCLEOTIDE SEQUENCE [LARGE SCALE GENOMIC DNA]</scope>
    <source>
        <strain evidence="2 3">FFPRI411160</strain>
    </source>
</reference>
<protein>
    <submittedName>
        <fullName evidence="2">Uncharacterized protein</fullName>
    </submittedName>
</protein>
<feature type="compositionally biased region" description="Acidic residues" evidence="1">
    <location>
        <begin position="72"/>
        <end position="81"/>
    </location>
</feature>
<gene>
    <name evidence="2" type="ORF">PNOK_0306400</name>
</gene>
<evidence type="ECO:0000313" key="3">
    <source>
        <dbReference type="Proteomes" id="UP000217199"/>
    </source>
</evidence>
<feature type="region of interest" description="Disordered" evidence="1">
    <location>
        <begin position="12"/>
        <end position="100"/>
    </location>
</feature>
<feature type="compositionally biased region" description="Basic and acidic residues" evidence="1">
    <location>
        <begin position="722"/>
        <end position="745"/>
    </location>
</feature>
<feature type="compositionally biased region" description="Basic residues" evidence="1">
    <location>
        <begin position="460"/>
        <end position="469"/>
    </location>
</feature>
<feature type="compositionally biased region" description="Low complexity" evidence="1">
    <location>
        <begin position="786"/>
        <end position="847"/>
    </location>
</feature>
<keyword evidence="3" id="KW-1185">Reference proteome</keyword>
<evidence type="ECO:0000256" key="1">
    <source>
        <dbReference type="SAM" id="MobiDB-lite"/>
    </source>
</evidence>
<feature type="region of interest" description="Disordered" evidence="1">
    <location>
        <begin position="225"/>
        <end position="252"/>
    </location>
</feature>
<feature type="compositionally biased region" description="Polar residues" evidence="1">
    <location>
        <begin position="33"/>
        <end position="50"/>
    </location>
</feature>
<feature type="region of interest" description="Disordered" evidence="1">
    <location>
        <begin position="548"/>
        <end position="567"/>
    </location>
</feature>
<dbReference type="EMBL" id="NBII01000003">
    <property type="protein sequence ID" value="PAV20437.1"/>
    <property type="molecule type" value="Genomic_DNA"/>
</dbReference>
<feature type="compositionally biased region" description="Polar residues" evidence="1">
    <location>
        <begin position="225"/>
        <end position="234"/>
    </location>
</feature>
<sequence>MTTIDIHPYASASTSSFCSSSNSLMRRPRGSTHPGSSNDATLYSNLNHTLSFADDRRPSEPDSLFLDMSDSREDDYDYDKDEEARRKEKEKEEKRERRRGVANHGVGIEAMLRVAEKCGRPAPRSYSPEVVHNDPLGSIEGDSASISLTIEELTPCFPHPPFSTFSFNTTDESDKGSFDISKFTKQHSPTSSVSSYSPSTPVLPLTPVLSNDELSLPSVAPLVVSKSQSASSNTTHKEAVSPTSTTTPQRVLHGSRNRFSARTASLASVARVFAPLDTVAAQNLDLSLGIAEGDLTLTGILEEVRREAERNRAERENEEFHDDDEDDDDLYVDDDEEEEDGEWINFNHEVDDEAARDFYRADIATHLQLFTMSPPFSRSYGITSQDALPPARPDSFFPSPYFKLPTNEVPPIPLSTPENLLNVSNNRSYSGLRRASASSLASNSSGRSIRSNRSSSSKGKNLKKRRSRARLSAAAAVKKRPTRPLPPLPAEETSNTPCPALDPTFSSASSVSSKPTLSIKLDPSPRRSPRSSLPVDIEDVFGDRVAVEASKTKEDDDEEKSSICSTIKERDVQEIEVRDPYSLHSSAHQDVPQTPAPYTPLSPSFSSPMFTPGPTDIPAPMATPPFLLTPSTATTEDYGETDTFDAESLYSPKYRGRCDSIARTETDSLYHDGNGRVLRSRWSVSTFASSAPSHTSSSGSVSSKLASLIPQSAQRWQAKIRGARERASQQSRDARAKAKAQREEMVTVGTPFFPRPRAPSPKRKNNPGPGKYVPKPELMPPSQRQSTSASAETSAVAATPRSSCETHSSASSSSGVVVVEVHPSTSSRVPMTPAATATAKATATSSPSHKEITAQFAQYREHRYSPEHAAHDPSDNGNVNGALSARESLSAFPFKIVGCEDDWESVSASAAAGVCTGVCEEESPRRKSSESVSSFGLRRKPIPFFGRS</sequence>
<proteinExistence type="predicted"/>
<feature type="region of interest" description="Disordered" evidence="1">
    <location>
        <begin position="434"/>
        <end position="534"/>
    </location>
</feature>
<feature type="compositionally biased region" description="Basic and acidic residues" evidence="1">
    <location>
        <begin position="82"/>
        <end position="95"/>
    </location>
</feature>
<feature type="compositionally biased region" description="Basic and acidic residues" evidence="1">
    <location>
        <begin position="306"/>
        <end position="315"/>
    </location>
</feature>
<feature type="compositionally biased region" description="Low complexity" evidence="1">
    <location>
        <begin position="12"/>
        <end position="23"/>
    </location>
</feature>
<feature type="compositionally biased region" description="Acidic residues" evidence="1">
    <location>
        <begin position="316"/>
        <end position="339"/>
    </location>
</feature>
<accession>A0A286ULE5</accession>
<comment type="caution">
    <text evidence="2">The sequence shown here is derived from an EMBL/GenBank/DDBJ whole genome shotgun (WGS) entry which is preliminary data.</text>
</comment>
<evidence type="ECO:0000313" key="2">
    <source>
        <dbReference type="EMBL" id="PAV20437.1"/>
    </source>
</evidence>
<name>A0A286ULE5_9AGAM</name>
<feature type="region of interest" description="Disordered" evidence="1">
    <location>
        <begin position="716"/>
        <end position="850"/>
    </location>
</feature>
<feature type="region of interest" description="Disordered" evidence="1">
    <location>
        <begin position="306"/>
        <end position="339"/>
    </location>
</feature>
<dbReference type="OrthoDB" id="10689575at2759"/>
<organism evidence="2 3">
    <name type="scientific">Pyrrhoderma noxium</name>
    <dbReference type="NCBI Taxonomy" id="2282107"/>
    <lineage>
        <taxon>Eukaryota</taxon>
        <taxon>Fungi</taxon>
        <taxon>Dikarya</taxon>
        <taxon>Basidiomycota</taxon>
        <taxon>Agaricomycotina</taxon>
        <taxon>Agaricomycetes</taxon>
        <taxon>Hymenochaetales</taxon>
        <taxon>Hymenochaetaceae</taxon>
        <taxon>Pyrrhoderma</taxon>
    </lineage>
</organism>